<dbReference type="Proteomes" id="UP001219585">
    <property type="component" value="Chromosome"/>
</dbReference>
<evidence type="ECO:0000256" key="1">
    <source>
        <dbReference type="SAM" id="Phobius"/>
    </source>
</evidence>
<keyword evidence="1" id="KW-0812">Transmembrane</keyword>
<organism evidence="2 3">
    <name type="scientific">Lysinibacillus irui</name>
    <dbReference type="NCBI Taxonomy" id="2998077"/>
    <lineage>
        <taxon>Bacteria</taxon>
        <taxon>Bacillati</taxon>
        <taxon>Bacillota</taxon>
        <taxon>Bacilli</taxon>
        <taxon>Bacillales</taxon>
        <taxon>Bacillaceae</taxon>
        <taxon>Lysinibacillus</taxon>
    </lineage>
</organism>
<dbReference type="EMBL" id="CP113527">
    <property type="protein sequence ID" value="WDV05422.1"/>
    <property type="molecule type" value="Genomic_DNA"/>
</dbReference>
<keyword evidence="1" id="KW-1133">Transmembrane helix</keyword>
<evidence type="ECO:0000313" key="3">
    <source>
        <dbReference type="Proteomes" id="UP001219585"/>
    </source>
</evidence>
<reference evidence="2" key="1">
    <citation type="submission" date="2022-11" db="EMBL/GenBank/DDBJ databases">
        <title>Lysinibacillus irui.</title>
        <authorList>
            <person name="Akintayo S.O."/>
        </authorList>
    </citation>
    <scope>NUCLEOTIDE SEQUENCE</scope>
    <source>
        <strain evidence="2">IRB4-01</strain>
    </source>
</reference>
<feature type="transmembrane region" description="Helical" evidence="1">
    <location>
        <begin position="30"/>
        <end position="47"/>
    </location>
</feature>
<dbReference type="AlphaFoldDB" id="A0AAJ5RIW6"/>
<dbReference type="RefSeq" id="WP_274793648.1">
    <property type="nucleotide sequence ID" value="NZ_CP113527.1"/>
</dbReference>
<name>A0AAJ5RIW6_9BACI</name>
<feature type="transmembrane region" description="Helical" evidence="1">
    <location>
        <begin position="83"/>
        <end position="105"/>
    </location>
</feature>
<evidence type="ECO:0008006" key="4">
    <source>
        <dbReference type="Google" id="ProtNLM"/>
    </source>
</evidence>
<gene>
    <name evidence="2" type="ORF">OU989_14000</name>
</gene>
<evidence type="ECO:0000313" key="2">
    <source>
        <dbReference type="EMBL" id="WDV05422.1"/>
    </source>
</evidence>
<protein>
    <recommendedName>
        <fullName evidence="4">Transport permease protein</fullName>
    </recommendedName>
</protein>
<sequence length="111" mass="12215">MFLVPLIIALLNIGIGLVFGTLFTDKQVGGIFAIFVNVTTWLSGTWFELDMVGGTFQSIAHFLPFVHTLNAAKAILQGAYVDMLQSLSIVIGYTILITIFAMIAFKRKMRA</sequence>
<keyword evidence="1" id="KW-0472">Membrane</keyword>
<feature type="transmembrane region" description="Helical" evidence="1">
    <location>
        <begin position="6"/>
        <end position="23"/>
    </location>
</feature>
<accession>A0AAJ5RIW6</accession>
<dbReference type="KEGG" id="liu:OU989_14000"/>
<proteinExistence type="predicted"/>